<reference evidence="7" key="2">
    <citation type="submission" date="2025-08" db="UniProtKB">
        <authorList>
            <consortium name="Ensembl"/>
        </authorList>
    </citation>
    <scope>IDENTIFICATION</scope>
</reference>
<name>A0A8C3FMH1_CHRPI</name>
<evidence type="ECO:0000256" key="1">
    <source>
        <dbReference type="ARBA" id="ARBA00022723"/>
    </source>
</evidence>
<keyword evidence="8" id="KW-1185">Reference proteome</keyword>
<evidence type="ECO:0000256" key="6">
    <source>
        <dbReference type="SAM" id="SignalP"/>
    </source>
</evidence>
<comment type="similarity">
    <text evidence="5">Belongs to the LECT2/MIM-1 family.</text>
</comment>
<evidence type="ECO:0000256" key="5">
    <source>
        <dbReference type="ARBA" id="ARBA00024361"/>
    </source>
</evidence>
<evidence type="ECO:0000313" key="7">
    <source>
        <dbReference type="Ensembl" id="ENSCPBP00000011337.1"/>
    </source>
</evidence>
<evidence type="ECO:0000256" key="4">
    <source>
        <dbReference type="ARBA" id="ARBA00023157"/>
    </source>
</evidence>
<evidence type="ECO:0000256" key="3">
    <source>
        <dbReference type="ARBA" id="ARBA00022833"/>
    </source>
</evidence>
<dbReference type="InterPro" id="IPR008663">
    <property type="entry name" value="LECT2"/>
</dbReference>
<dbReference type="GO" id="GO:0046872">
    <property type="term" value="F:metal ion binding"/>
    <property type="evidence" value="ECO:0007669"/>
    <property type="project" value="UniProtKB-KW"/>
</dbReference>
<dbReference type="PANTHER" id="PTHR11329:SF0">
    <property type="entry name" value="LEUKOCYTE CELL-DERIVED CHEMOTAXIN-2"/>
    <property type="match status" value="1"/>
</dbReference>
<dbReference type="Proteomes" id="UP000694380">
    <property type="component" value="Chromosome 8"/>
</dbReference>
<dbReference type="Gene3D" id="2.70.70.10">
    <property type="entry name" value="Glucose Permease (Domain IIA)"/>
    <property type="match status" value="1"/>
</dbReference>
<sequence>MLTLKLIVFAGLVSIVAAGRWAQICDGNTWNSIRGCDKYGCGYYGAPRNGGKHLAVDVICQDGSGVYAPFSGLIVRRIKPFGNNNAIDDGILLREPDSDRSIRDQFISSNVDAIKLIPDRSAVDSGTPPRREVEVELMGGAAAVNSPPSSRPGKST</sequence>
<dbReference type="InterPro" id="IPR011055">
    <property type="entry name" value="Dup_hybrid_motif"/>
</dbReference>
<keyword evidence="2 6" id="KW-0732">Signal</keyword>
<evidence type="ECO:0000313" key="8">
    <source>
        <dbReference type="Proteomes" id="UP000694380"/>
    </source>
</evidence>
<reference evidence="7" key="1">
    <citation type="journal article" date="2015" name="Genome Biol. Evol.">
        <title>Physical Mapping and Refinement of the Painted Turtle Genome (Chrysemys picta) Inform Amniote Genome Evolution and Challenge Turtle-Bird Chromosomal Conservation.</title>
        <authorList>
            <person name="Badenhorst D."/>
            <person name="Hillier L.W."/>
            <person name="Literman R."/>
            <person name="Montiel E.E."/>
            <person name="Radhakrishnan S."/>
            <person name="Shen Y."/>
            <person name="Minx P."/>
            <person name="Janes D.E."/>
            <person name="Warren W.C."/>
            <person name="Edwards S.V."/>
            <person name="Valenzuela N."/>
        </authorList>
    </citation>
    <scope>NUCLEOTIDE SEQUENCE [LARGE SCALE GENOMIC DNA]</scope>
</reference>
<feature type="signal peptide" evidence="6">
    <location>
        <begin position="1"/>
        <end position="18"/>
    </location>
</feature>
<dbReference type="Ensembl" id="ENSCPBT00000013594.1">
    <property type="protein sequence ID" value="ENSCPBP00000011337.1"/>
    <property type="gene ID" value="ENSCPBG00000008655.1"/>
</dbReference>
<reference evidence="7" key="3">
    <citation type="submission" date="2025-09" db="UniProtKB">
        <authorList>
            <consortium name="Ensembl"/>
        </authorList>
    </citation>
    <scope>IDENTIFICATION</scope>
</reference>
<proteinExistence type="inferred from homology"/>
<organism evidence="7 8">
    <name type="scientific">Chrysemys picta bellii</name>
    <name type="common">Western painted turtle</name>
    <name type="synonym">Emys bellii</name>
    <dbReference type="NCBI Taxonomy" id="8478"/>
    <lineage>
        <taxon>Eukaryota</taxon>
        <taxon>Metazoa</taxon>
        <taxon>Chordata</taxon>
        <taxon>Craniata</taxon>
        <taxon>Vertebrata</taxon>
        <taxon>Euteleostomi</taxon>
        <taxon>Archelosauria</taxon>
        <taxon>Testudinata</taxon>
        <taxon>Testudines</taxon>
        <taxon>Cryptodira</taxon>
        <taxon>Durocryptodira</taxon>
        <taxon>Testudinoidea</taxon>
        <taxon>Emydidae</taxon>
        <taxon>Chrysemys</taxon>
    </lineage>
</organism>
<keyword evidence="3" id="KW-0862">Zinc</keyword>
<dbReference type="GeneTree" id="ENSGT00390000015484"/>
<accession>A0A8C3FMH1</accession>
<evidence type="ECO:0000256" key="2">
    <source>
        <dbReference type="ARBA" id="ARBA00022729"/>
    </source>
</evidence>
<dbReference type="AlphaFoldDB" id="A0A8C3FMH1"/>
<keyword evidence="4" id="KW-1015">Disulfide bond</keyword>
<protein>
    <submittedName>
        <fullName evidence="7">Uncharacterized protein</fullName>
    </submittedName>
</protein>
<keyword evidence="1" id="KW-0479">Metal-binding</keyword>
<feature type="chain" id="PRO_5034225724" evidence="6">
    <location>
        <begin position="19"/>
        <end position="156"/>
    </location>
</feature>
<dbReference type="PANTHER" id="PTHR11329">
    <property type="entry name" value="LEUKOCYTE CELL-DERIVED CHEMOTAXIN 2"/>
    <property type="match status" value="1"/>
</dbReference>